<dbReference type="Gene3D" id="3.90.120.10">
    <property type="entry name" value="DNA Methylase, subunit A, domain 2"/>
    <property type="match status" value="1"/>
</dbReference>
<comment type="similarity">
    <text evidence="8 9">Belongs to the class I-like SAM-binding methyltransferase superfamily. C5-methyltransferase family.</text>
</comment>
<evidence type="ECO:0000256" key="9">
    <source>
        <dbReference type="RuleBase" id="RU000416"/>
    </source>
</evidence>
<feature type="active site" evidence="7 8">
    <location>
        <position position="758"/>
    </location>
</feature>
<dbReference type="GO" id="GO:0003677">
    <property type="term" value="F:DNA binding"/>
    <property type="evidence" value="ECO:0007669"/>
    <property type="project" value="UniProtKB-KW"/>
</dbReference>
<dbReference type="InterPro" id="IPR001025">
    <property type="entry name" value="BAH_dom"/>
</dbReference>
<accession>A0AAD8ESB8</accession>
<dbReference type="PANTHER" id="PTHR10629">
    <property type="entry name" value="CYTOSINE-SPECIFIC METHYLTRANSFERASE"/>
    <property type="match status" value="1"/>
</dbReference>
<keyword evidence="12" id="KW-0812">Transmembrane</keyword>
<organism evidence="14 15">
    <name type="scientific">Diploptera punctata</name>
    <name type="common">Pacific beetle cockroach</name>
    <dbReference type="NCBI Taxonomy" id="6984"/>
    <lineage>
        <taxon>Eukaryota</taxon>
        <taxon>Metazoa</taxon>
        <taxon>Ecdysozoa</taxon>
        <taxon>Arthropoda</taxon>
        <taxon>Hexapoda</taxon>
        <taxon>Insecta</taxon>
        <taxon>Pterygota</taxon>
        <taxon>Neoptera</taxon>
        <taxon>Polyneoptera</taxon>
        <taxon>Dictyoptera</taxon>
        <taxon>Blattodea</taxon>
        <taxon>Blaberoidea</taxon>
        <taxon>Blaberidae</taxon>
        <taxon>Diplopterinae</taxon>
        <taxon>Diploptera</taxon>
    </lineage>
</organism>
<evidence type="ECO:0000313" key="14">
    <source>
        <dbReference type="EMBL" id="KAJ9600521.1"/>
    </source>
</evidence>
<dbReference type="Pfam" id="PF01426">
    <property type="entry name" value="BAH"/>
    <property type="match status" value="1"/>
</dbReference>
<evidence type="ECO:0000256" key="10">
    <source>
        <dbReference type="RuleBase" id="RU000417"/>
    </source>
</evidence>
<keyword evidence="15" id="KW-1185">Reference proteome</keyword>
<comment type="caution">
    <text evidence="14">The sequence shown here is derived from an EMBL/GenBank/DDBJ whole genome shotgun (WGS) entry which is preliminary data.</text>
</comment>
<comment type="subcellular location">
    <subcellularLocation>
        <location evidence="1">Nucleus</location>
    </subcellularLocation>
</comment>
<evidence type="ECO:0000256" key="12">
    <source>
        <dbReference type="SAM" id="Phobius"/>
    </source>
</evidence>
<name>A0AAD8ESB8_DIPPU</name>
<dbReference type="GO" id="GO:0003682">
    <property type="term" value="F:chromatin binding"/>
    <property type="evidence" value="ECO:0007669"/>
    <property type="project" value="InterPro"/>
</dbReference>
<sequence length="1162" mass="133239">LKNILETSKMENGKFKQCCSCLLHPVVGQRPPNKSAHNMSSTSKNEIPIECETHQTKPTYLGVGVPYSFQTASILWLAKEPSNQVRSRLQTMSSNARFFNLPPILIFLFILKHPNKERLSYKLFIFVFCFSLSFHGYVQKGKILFSRCIPKYETTATLVRVLVGDVVECVRHASCRDCGTCVSWPKICSSSVARGEASSVCVQRRCPTWQYQEADDSEPEDEEEYRLLSEQALEQKLVLYSHKAIRVREKRDMKWLGSVVHDDGRRKFYRLAACNTLVSVINHIPYRKHDRSFKVDILDKQQGTQQGQRRLYERKLCRNGNLNMVETIDNTNHFLLLELCTCRIELVLRSSRTLFSLSHRIDDRGKRFGQETIFTKFLLYNMKTYCMCAYRYDWLHARFENLSEDPPCLKQQLIYKFCVSCERSYLQQKFLKPMIDEKLGITNEKNEVLYGVVRLRGEEYRVGSFVFLQPGVLKFKNFSNGLITKKEKMKEDKRDGALFQVDEDIYPEFYRKSSDHVKGSNMETPDPFCIAHINTIFTKTQMELVASRDIHIRVNKMYRPENTHRGPSLSQQVDLNMLYWSDEECVVNFSEVAGKCYVVYSDNLDIPVSEWATGGPHRFYFTQAYNSSNQAFEEPPFHAASIGMQGKVLTQVKNGKHIMRLYEGYSTLKKLHSLDVFAGCGGLSEGLHQSGVAESCWAIEKEEAAAHAFRLNNPKCTVFTEDCNLLLKLAMNEELVNDKGQLLPRKGEVELLCGGPPCQGFSGMNRFNSRQYSLFKNSLIVSYLSYCDFYRPRYFILENVRNFVSFKRSMVLKLTLRCLLKMGYQCTFGVLQAGNYGVPQTRRRAIILAAAPGEVLPTFPEPTHVFSPKACQLSVMVDDKKYLSSCRWVSSAPLRTITVRDSMSDLPEIRNGHKKEEMPYGGEPMSHFQRMIRGNQYQPILRDHICKDMAPIIEARIANIPTASGSDWRDLPNIVVRLSDGTYTKKLQYLHHDKKNGKSSTGAFRGVCTCATGKACDPMDKQYNTLIPWCLPHTGNRHNQWSGLYGRLEWDGFFSTTVTNPEPMGKQGRVLHPEQTRVVSVRECARSQGFPDIYRFFGNILDKHRQIGNAVPPPMGAAIGFEIRKCIAQADNKENQDMEMTHGSYEFRSLSPSEEKGYENLI</sequence>
<evidence type="ECO:0000256" key="1">
    <source>
        <dbReference type="ARBA" id="ARBA00004123"/>
    </source>
</evidence>
<keyword evidence="3 8" id="KW-0808">Transferase</keyword>
<evidence type="ECO:0000256" key="2">
    <source>
        <dbReference type="ARBA" id="ARBA00022603"/>
    </source>
</evidence>
<evidence type="ECO:0000256" key="5">
    <source>
        <dbReference type="ARBA" id="ARBA00023125"/>
    </source>
</evidence>
<reference evidence="14" key="2">
    <citation type="submission" date="2023-05" db="EMBL/GenBank/DDBJ databases">
        <authorList>
            <person name="Fouks B."/>
        </authorList>
    </citation>
    <scope>NUCLEOTIDE SEQUENCE</scope>
    <source>
        <strain evidence="14">Stay&amp;Tobe</strain>
        <tissue evidence="14">Testes</tissue>
    </source>
</reference>
<dbReference type="Proteomes" id="UP001233999">
    <property type="component" value="Unassembled WGS sequence"/>
</dbReference>
<reference evidence="14" key="1">
    <citation type="journal article" date="2023" name="IScience">
        <title>Live-bearing cockroach genome reveals convergent evolutionary mechanisms linked to viviparity in insects and beyond.</title>
        <authorList>
            <person name="Fouks B."/>
            <person name="Harrison M.C."/>
            <person name="Mikhailova A.A."/>
            <person name="Marchal E."/>
            <person name="English S."/>
            <person name="Carruthers M."/>
            <person name="Jennings E.C."/>
            <person name="Chiamaka E.L."/>
            <person name="Frigard R.A."/>
            <person name="Pippel M."/>
            <person name="Attardo G.M."/>
            <person name="Benoit J.B."/>
            <person name="Bornberg-Bauer E."/>
            <person name="Tobe S.S."/>
        </authorList>
    </citation>
    <scope>NUCLEOTIDE SEQUENCE</scope>
    <source>
        <strain evidence="14">Stay&amp;Tobe</strain>
    </source>
</reference>
<keyword evidence="4 8" id="KW-0949">S-adenosyl-L-methionine</keyword>
<dbReference type="InterPro" id="IPR031303">
    <property type="entry name" value="C5_meth_CS"/>
</dbReference>
<proteinExistence type="inferred from homology"/>
<keyword evidence="6" id="KW-0539">Nucleus</keyword>
<feature type="domain" description="BAH" evidence="13">
    <location>
        <begin position="509"/>
        <end position="636"/>
    </location>
</feature>
<comment type="catalytic activity">
    <reaction evidence="10">
        <text>a 2'-deoxycytidine in DNA + S-adenosyl-L-methionine = a 5-methyl-2'-deoxycytidine in DNA + S-adenosyl-L-homocysteine + H(+)</text>
        <dbReference type="Rhea" id="RHEA:13681"/>
        <dbReference type="Rhea" id="RHEA-COMP:11369"/>
        <dbReference type="Rhea" id="RHEA-COMP:11370"/>
        <dbReference type="ChEBI" id="CHEBI:15378"/>
        <dbReference type="ChEBI" id="CHEBI:57856"/>
        <dbReference type="ChEBI" id="CHEBI:59789"/>
        <dbReference type="ChEBI" id="CHEBI:85452"/>
        <dbReference type="ChEBI" id="CHEBI:85454"/>
        <dbReference type="EC" id="2.1.1.37"/>
    </reaction>
</comment>
<evidence type="ECO:0000259" key="13">
    <source>
        <dbReference type="PROSITE" id="PS51038"/>
    </source>
</evidence>
<dbReference type="GO" id="GO:0003886">
    <property type="term" value="F:DNA (cytosine-5-)-methyltransferase activity"/>
    <property type="evidence" value="ECO:0007669"/>
    <property type="project" value="UniProtKB-EC"/>
</dbReference>
<keyword evidence="2 8" id="KW-0489">Methyltransferase</keyword>
<dbReference type="GO" id="GO:0032259">
    <property type="term" value="P:methylation"/>
    <property type="evidence" value="ECO:0007669"/>
    <property type="project" value="UniProtKB-KW"/>
</dbReference>
<evidence type="ECO:0000256" key="6">
    <source>
        <dbReference type="ARBA" id="ARBA00023242"/>
    </source>
</evidence>
<dbReference type="InterPro" id="IPR018117">
    <property type="entry name" value="C5_DNA_meth_AS"/>
</dbReference>
<dbReference type="FunFam" id="3.90.120.10:FF:000001">
    <property type="entry name" value="DNA (cytosine-5)-methyltransferase"/>
    <property type="match status" value="1"/>
</dbReference>
<feature type="non-terminal residue" evidence="14">
    <location>
        <position position="1"/>
    </location>
</feature>
<dbReference type="PROSITE" id="PS51038">
    <property type="entry name" value="BAH"/>
    <property type="match status" value="1"/>
</dbReference>
<dbReference type="PRINTS" id="PR00105">
    <property type="entry name" value="C5METTRFRASE"/>
</dbReference>
<dbReference type="SMART" id="SM00439">
    <property type="entry name" value="BAH"/>
    <property type="match status" value="1"/>
</dbReference>
<keyword evidence="12" id="KW-0472">Membrane</keyword>
<dbReference type="GO" id="GO:0044027">
    <property type="term" value="P:negative regulation of gene expression via chromosomal CpG island methylation"/>
    <property type="evidence" value="ECO:0007669"/>
    <property type="project" value="TreeGrafter"/>
</dbReference>
<dbReference type="InterPro" id="IPR050390">
    <property type="entry name" value="C5-Methyltransferase"/>
</dbReference>
<dbReference type="Gene3D" id="3.40.50.150">
    <property type="entry name" value="Vaccinia Virus protein VP39"/>
    <property type="match status" value="1"/>
</dbReference>
<keyword evidence="12" id="KW-1133">Transmembrane helix</keyword>
<dbReference type="InterPro" id="IPR043151">
    <property type="entry name" value="BAH_sf"/>
</dbReference>
<dbReference type="InterPro" id="IPR001525">
    <property type="entry name" value="C5_MeTfrase"/>
</dbReference>
<evidence type="ECO:0000256" key="8">
    <source>
        <dbReference type="PROSITE-ProRule" id="PRU01016"/>
    </source>
</evidence>
<dbReference type="Pfam" id="PF00145">
    <property type="entry name" value="DNA_methylase"/>
    <property type="match status" value="1"/>
</dbReference>
<evidence type="ECO:0000313" key="15">
    <source>
        <dbReference type="Proteomes" id="UP001233999"/>
    </source>
</evidence>
<dbReference type="FunFam" id="3.40.50.150:FF:000036">
    <property type="entry name" value="DNA (cytosine-5)-methyltransferase"/>
    <property type="match status" value="1"/>
</dbReference>
<dbReference type="PROSITE" id="PS51679">
    <property type="entry name" value="SAM_MT_C5"/>
    <property type="match status" value="1"/>
</dbReference>
<feature type="compositionally biased region" description="Basic and acidic residues" evidence="11">
    <location>
        <begin position="1153"/>
        <end position="1162"/>
    </location>
</feature>
<evidence type="ECO:0000256" key="3">
    <source>
        <dbReference type="ARBA" id="ARBA00022679"/>
    </source>
</evidence>
<dbReference type="PIRSF" id="PIRSF037404">
    <property type="entry name" value="DNMT1"/>
    <property type="match status" value="1"/>
</dbReference>
<dbReference type="PROSITE" id="PS00095">
    <property type="entry name" value="C5_MTASE_2"/>
    <property type="match status" value="1"/>
</dbReference>
<keyword evidence="5" id="KW-0238">DNA-binding</keyword>
<evidence type="ECO:0000256" key="7">
    <source>
        <dbReference type="PIRSR" id="PIRSR037404-1"/>
    </source>
</evidence>
<feature type="region of interest" description="Disordered" evidence="11">
    <location>
        <begin position="1143"/>
        <end position="1162"/>
    </location>
</feature>
<dbReference type="PROSITE" id="PS00094">
    <property type="entry name" value="C5_MTASE_1"/>
    <property type="match status" value="1"/>
</dbReference>
<dbReference type="EC" id="2.1.1.37" evidence="10"/>
<evidence type="ECO:0000256" key="4">
    <source>
        <dbReference type="ARBA" id="ARBA00022691"/>
    </source>
</evidence>
<dbReference type="GO" id="GO:0006346">
    <property type="term" value="P:DNA methylation-dependent constitutive heterochromatin formation"/>
    <property type="evidence" value="ECO:0007669"/>
    <property type="project" value="InterPro"/>
</dbReference>
<protein>
    <recommendedName>
        <fullName evidence="10">Cytosine-specific methyltransferase</fullName>
        <ecNumber evidence="10">2.1.1.37</ecNumber>
    </recommendedName>
</protein>
<feature type="transmembrane region" description="Helical" evidence="12">
    <location>
        <begin position="119"/>
        <end position="138"/>
    </location>
</feature>
<gene>
    <name evidence="14" type="ORF">L9F63_026341</name>
</gene>
<dbReference type="PANTHER" id="PTHR10629:SF52">
    <property type="entry name" value="DNA (CYTOSINE-5)-METHYLTRANSFERASE 1"/>
    <property type="match status" value="1"/>
</dbReference>
<dbReference type="NCBIfam" id="TIGR00675">
    <property type="entry name" value="dcm"/>
    <property type="match status" value="1"/>
</dbReference>
<evidence type="ECO:0000256" key="11">
    <source>
        <dbReference type="SAM" id="MobiDB-lite"/>
    </source>
</evidence>
<dbReference type="AlphaFoldDB" id="A0AAD8ESB8"/>
<dbReference type="SUPFAM" id="SSF53335">
    <property type="entry name" value="S-adenosyl-L-methionine-dependent methyltransferases"/>
    <property type="match status" value="1"/>
</dbReference>
<dbReference type="Gene3D" id="2.30.30.490">
    <property type="match status" value="1"/>
</dbReference>
<feature type="non-terminal residue" evidence="14">
    <location>
        <position position="1162"/>
    </location>
</feature>
<dbReference type="GO" id="GO:0005634">
    <property type="term" value="C:nucleus"/>
    <property type="evidence" value="ECO:0007669"/>
    <property type="project" value="UniProtKB-SubCell"/>
</dbReference>
<dbReference type="EMBL" id="JASPKZ010000404">
    <property type="protein sequence ID" value="KAJ9600521.1"/>
    <property type="molecule type" value="Genomic_DNA"/>
</dbReference>
<dbReference type="InterPro" id="IPR029063">
    <property type="entry name" value="SAM-dependent_MTases_sf"/>
</dbReference>